<evidence type="ECO:0000256" key="5">
    <source>
        <dbReference type="ARBA" id="ARBA00023274"/>
    </source>
</evidence>
<name>A0A218XRT6_PUNGR</name>
<dbReference type="PANTHER" id="PTHR11620">
    <property type="entry name" value="60S RIBOSOMAL PROTEIN L23A"/>
    <property type="match status" value="1"/>
</dbReference>
<dbReference type="HAMAP" id="MF_01369_A">
    <property type="entry name" value="Ribosomal_uL23_A"/>
    <property type="match status" value="1"/>
</dbReference>
<accession>A0A218XRT6</accession>
<proteinExistence type="inferred from homology"/>
<feature type="domain" description="Large ribosomal subunit protein uL23 N-terminal" evidence="8">
    <location>
        <begin position="222"/>
        <end position="271"/>
    </location>
</feature>
<dbReference type="Pfam" id="PF05056">
    <property type="entry name" value="DUF674"/>
    <property type="match status" value="1"/>
</dbReference>
<dbReference type="AlphaFoldDB" id="A0A218XRT6"/>
<dbReference type="PROSITE" id="PS00050">
    <property type="entry name" value="RIBOSOMAL_L23"/>
    <property type="match status" value="1"/>
</dbReference>
<keyword evidence="3" id="KW-0694">RNA-binding</keyword>
<protein>
    <recommendedName>
        <fullName evidence="8">Large ribosomal subunit protein uL23 N-terminal domain-containing protein</fullName>
    </recommendedName>
</protein>
<evidence type="ECO:0000256" key="4">
    <source>
        <dbReference type="ARBA" id="ARBA00022980"/>
    </source>
</evidence>
<evidence type="ECO:0000256" key="7">
    <source>
        <dbReference type="RuleBase" id="RU003934"/>
    </source>
</evidence>
<dbReference type="EMBL" id="MTKT01000813">
    <property type="protein sequence ID" value="OWM87530.1"/>
    <property type="molecule type" value="Genomic_DNA"/>
</dbReference>
<evidence type="ECO:0000259" key="8">
    <source>
        <dbReference type="Pfam" id="PF03939"/>
    </source>
</evidence>
<comment type="function">
    <text evidence="6">Binds to a specific region on the 26S rRNA.</text>
</comment>
<dbReference type="GO" id="GO:0003729">
    <property type="term" value="F:mRNA binding"/>
    <property type="evidence" value="ECO:0007669"/>
    <property type="project" value="UniProtKB-ARBA"/>
</dbReference>
<keyword evidence="4 7" id="KW-0689">Ribosomal protein</keyword>
<keyword evidence="2" id="KW-0699">rRNA-binding</keyword>
<dbReference type="InterPro" id="IPR007750">
    <property type="entry name" value="DUF674"/>
</dbReference>
<organism evidence="9 10">
    <name type="scientific">Punica granatum</name>
    <name type="common">Pomegranate</name>
    <dbReference type="NCBI Taxonomy" id="22663"/>
    <lineage>
        <taxon>Eukaryota</taxon>
        <taxon>Viridiplantae</taxon>
        <taxon>Streptophyta</taxon>
        <taxon>Embryophyta</taxon>
        <taxon>Tracheophyta</taxon>
        <taxon>Spermatophyta</taxon>
        <taxon>Magnoliopsida</taxon>
        <taxon>eudicotyledons</taxon>
        <taxon>Gunneridae</taxon>
        <taxon>Pentapetalae</taxon>
        <taxon>rosids</taxon>
        <taxon>malvids</taxon>
        <taxon>Myrtales</taxon>
        <taxon>Lythraceae</taxon>
        <taxon>Punica</taxon>
    </lineage>
</organism>
<dbReference type="GO" id="GO:1990904">
    <property type="term" value="C:ribonucleoprotein complex"/>
    <property type="evidence" value="ECO:0007669"/>
    <property type="project" value="UniProtKB-KW"/>
</dbReference>
<evidence type="ECO:0000313" key="10">
    <source>
        <dbReference type="Proteomes" id="UP000197138"/>
    </source>
</evidence>
<sequence>MGSNVGGVNLKLLIDQENNRVLFAETGKEFVDFIFRILALPAGTITQLINGKEMVGSIGNLYSSIENLNDTYMKSGLKVGTQSAWLRFTESSLTASGHGLNFINYQEILQLWKGTYGSNFLASLVGKMTYQETAVKFLKASLQSKTVLTDAFLGNKGEVKVSQLFLAYRWLPLKNYVKLVWSLASLLEVLGVNECDRETRSLQKPLLCIKNSLADPAKKSDPKAQALKAAKAVKSGNIKKKAKKIRTSVTFHRPKTLKKERNPKYPRISAPPRNKLDQYQILKYPLTTESAMKKIEDNNTLVFIVDIRADKKKIKDAVKKMYDIQTKKVNTLIRPDGTKKAYVRLTPDYDALDVANKIGII</sequence>
<reference evidence="10" key="1">
    <citation type="journal article" date="2017" name="Plant J.">
        <title>The pomegranate (Punica granatum L.) genome and the genomics of punicalagin biosynthesis.</title>
        <authorList>
            <person name="Qin G."/>
            <person name="Xu C."/>
            <person name="Ming R."/>
            <person name="Tang H."/>
            <person name="Guyot R."/>
            <person name="Kramer E.M."/>
            <person name="Hu Y."/>
            <person name="Yi X."/>
            <person name="Qi Y."/>
            <person name="Xu X."/>
            <person name="Gao Z."/>
            <person name="Pan H."/>
            <person name="Jian J."/>
            <person name="Tian Y."/>
            <person name="Yue Z."/>
            <person name="Xu Y."/>
        </authorList>
    </citation>
    <scope>NUCLEOTIDE SEQUENCE [LARGE SCALE GENOMIC DNA]</scope>
    <source>
        <strain evidence="10">cv. Dabenzi</strain>
    </source>
</reference>
<evidence type="ECO:0000256" key="1">
    <source>
        <dbReference type="ARBA" id="ARBA00006700"/>
    </source>
</evidence>
<dbReference type="NCBIfam" id="TIGR03636">
    <property type="entry name" value="uL23_arch"/>
    <property type="match status" value="1"/>
</dbReference>
<dbReference type="Pfam" id="PF00276">
    <property type="entry name" value="Ribosomal_L23"/>
    <property type="match status" value="1"/>
</dbReference>
<dbReference type="GO" id="GO:0006412">
    <property type="term" value="P:translation"/>
    <property type="evidence" value="ECO:0007669"/>
    <property type="project" value="InterPro"/>
</dbReference>
<evidence type="ECO:0000256" key="6">
    <source>
        <dbReference type="ARBA" id="ARBA00059571"/>
    </source>
</evidence>
<evidence type="ECO:0000313" key="9">
    <source>
        <dbReference type="EMBL" id="OWM87530.1"/>
    </source>
</evidence>
<dbReference type="GO" id="GO:0003735">
    <property type="term" value="F:structural constituent of ribosome"/>
    <property type="evidence" value="ECO:0007669"/>
    <property type="project" value="InterPro"/>
</dbReference>
<dbReference type="InterPro" id="IPR013025">
    <property type="entry name" value="Ribosomal_uL23-like"/>
</dbReference>
<gene>
    <name evidence="9" type="ORF">CDL15_Pgr022642</name>
</gene>
<dbReference type="NCBIfam" id="NF011118">
    <property type="entry name" value="PRK14548.1"/>
    <property type="match status" value="1"/>
</dbReference>
<dbReference type="InterPro" id="IPR001014">
    <property type="entry name" value="Ribosomal_uL23_CS"/>
</dbReference>
<dbReference type="InterPro" id="IPR012677">
    <property type="entry name" value="Nucleotide-bd_a/b_plait_sf"/>
</dbReference>
<comment type="similarity">
    <text evidence="1 7">Belongs to the universal ribosomal protein uL23 family.</text>
</comment>
<dbReference type="FunFam" id="3.30.70.330:FF:000035">
    <property type="entry name" value="60S ribosomal protein L23a"/>
    <property type="match status" value="1"/>
</dbReference>
<evidence type="ECO:0000256" key="3">
    <source>
        <dbReference type="ARBA" id="ARBA00022884"/>
    </source>
</evidence>
<dbReference type="GO" id="GO:0005840">
    <property type="term" value="C:ribosome"/>
    <property type="evidence" value="ECO:0007669"/>
    <property type="project" value="UniProtKB-KW"/>
</dbReference>
<dbReference type="GO" id="GO:0009644">
    <property type="term" value="P:response to high light intensity"/>
    <property type="evidence" value="ECO:0007669"/>
    <property type="project" value="UniProtKB-ARBA"/>
</dbReference>
<dbReference type="Pfam" id="PF03939">
    <property type="entry name" value="Ribosomal_L23eN"/>
    <property type="match status" value="1"/>
</dbReference>
<dbReference type="GO" id="GO:0019843">
    <property type="term" value="F:rRNA binding"/>
    <property type="evidence" value="ECO:0007669"/>
    <property type="project" value="UniProtKB-KW"/>
</dbReference>
<comment type="caution">
    <text evidence="9">The sequence shown here is derived from an EMBL/GenBank/DDBJ whole genome shotgun (WGS) entry which is preliminary data.</text>
</comment>
<dbReference type="InterPro" id="IPR019985">
    <property type="entry name" value="Ribosomal_uL23"/>
</dbReference>
<dbReference type="InterPro" id="IPR012678">
    <property type="entry name" value="Ribosomal_uL23/eL15/eS24_sf"/>
</dbReference>
<dbReference type="Proteomes" id="UP000197138">
    <property type="component" value="Unassembled WGS sequence"/>
</dbReference>
<evidence type="ECO:0000256" key="2">
    <source>
        <dbReference type="ARBA" id="ARBA00022730"/>
    </source>
</evidence>
<dbReference type="Gene3D" id="3.30.70.330">
    <property type="match status" value="1"/>
</dbReference>
<keyword evidence="5 7" id="KW-0687">Ribonucleoprotein</keyword>
<dbReference type="SUPFAM" id="SSF54189">
    <property type="entry name" value="Ribosomal proteins S24e, L23 and L15e"/>
    <property type="match status" value="1"/>
</dbReference>
<dbReference type="InterPro" id="IPR005633">
    <property type="entry name" value="Ribosomal_uL23_N"/>
</dbReference>